<dbReference type="PANTHER" id="PTHR21599:SF0">
    <property type="entry name" value="GLYCERATE KINASE"/>
    <property type="match status" value="1"/>
</dbReference>
<gene>
    <name evidence="2" type="ORF">SAMN04487820_11220</name>
</gene>
<proteinExistence type="inferred from homology"/>
<dbReference type="Pfam" id="PF02595">
    <property type="entry name" value="Gly_kinase"/>
    <property type="match status" value="2"/>
</dbReference>
<dbReference type="InterPro" id="IPR004381">
    <property type="entry name" value="Glycerate_kinase"/>
</dbReference>
<comment type="similarity">
    <text evidence="1">Belongs to the glycerate kinase type-1 family.</text>
</comment>
<evidence type="ECO:0000313" key="3">
    <source>
        <dbReference type="Proteomes" id="UP000199213"/>
    </source>
</evidence>
<dbReference type="GO" id="GO:0031388">
    <property type="term" value="P:organic acid phosphorylation"/>
    <property type="evidence" value="ECO:0007669"/>
    <property type="project" value="UniProtKB-UniRule"/>
</dbReference>
<dbReference type="EMBL" id="FNFM01000012">
    <property type="protein sequence ID" value="SDK74920.1"/>
    <property type="molecule type" value="Genomic_DNA"/>
</dbReference>
<dbReference type="Proteomes" id="UP000199213">
    <property type="component" value="Unassembled WGS sequence"/>
</dbReference>
<reference evidence="3" key="1">
    <citation type="submission" date="2016-10" db="EMBL/GenBank/DDBJ databases">
        <authorList>
            <person name="Varghese N."/>
            <person name="Submissions S."/>
        </authorList>
    </citation>
    <scope>NUCLEOTIDE SEQUENCE [LARGE SCALE GENOMIC DNA]</scope>
    <source>
        <strain evidence="3">DSM 45460</strain>
    </source>
</reference>
<dbReference type="SUPFAM" id="SSF110738">
    <property type="entry name" value="Glycerate kinase I"/>
    <property type="match status" value="1"/>
</dbReference>
<evidence type="ECO:0000313" key="2">
    <source>
        <dbReference type="EMBL" id="SDK74920.1"/>
    </source>
</evidence>
<dbReference type="RefSeq" id="WP_176798064.1">
    <property type="nucleotide sequence ID" value="NZ_FNFM01000012.1"/>
</dbReference>
<dbReference type="InterPro" id="IPR036129">
    <property type="entry name" value="Glycerate_kinase_sf"/>
</dbReference>
<dbReference type="PANTHER" id="PTHR21599">
    <property type="entry name" value="GLYCERATE KINASE"/>
    <property type="match status" value="1"/>
</dbReference>
<dbReference type="AlphaFoldDB" id="A0A1G9EFI2"/>
<organism evidence="2 3">
    <name type="scientific">Actinopolyspora mzabensis</name>
    <dbReference type="NCBI Taxonomy" id="995066"/>
    <lineage>
        <taxon>Bacteria</taxon>
        <taxon>Bacillati</taxon>
        <taxon>Actinomycetota</taxon>
        <taxon>Actinomycetes</taxon>
        <taxon>Actinopolysporales</taxon>
        <taxon>Actinopolysporaceae</taxon>
        <taxon>Actinopolyspora</taxon>
    </lineage>
</organism>
<evidence type="ECO:0000256" key="1">
    <source>
        <dbReference type="PIRNR" id="PIRNR006078"/>
    </source>
</evidence>
<keyword evidence="1" id="KW-0808">Transferase</keyword>
<sequence>MRVLAAPDKFRGSLNAAEVAAAIAEAARSCGSECVELPLADGGEGTLDAFGGANRWTEVSGPSGERVEAGWRLDADGRAVVEMARASGLALAGGAEGNDAENASTRGTGELIAAALREGAQRVLVGLGGSATTDGGSGAVTELEPFAPLNGAGGNPEVLVCCDVETVFSDAARVFGPQKGVRPERIEHLTERLRRLATDYRDRFGVDVSRIPGGGAAGGLAGGLTALGARPVSGFDRIAAELGLRDALGRVDLVITGEGKLDLGSFDGKVVGGVAHEARRHDVEVLAVVGTASTEAAARIATRDITAEFGGRRAWRETAECVRRCVIDRLGPATKS</sequence>
<dbReference type="GO" id="GO:0008887">
    <property type="term" value="F:glycerate kinase activity"/>
    <property type="evidence" value="ECO:0007669"/>
    <property type="project" value="UniProtKB-UniRule"/>
</dbReference>
<protein>
    <submittedName>
        <fullName evidence="2">Glycerate kinase</fullName>
    </submittedName>
</protein>
<dbReference type="PIRSF" id="PIRSF006078">
    <property type="entry name" value="GlxK"/>
    <property type="match status" value="1"/>
</dbReference>
<keyword evidence="3" id="KW-1185">Reference proteome</keyword>
<dbReference type="InterPro" id="IPR018193">
    <property type="entry name" value="Glyc_kinase_flavodox-like_fold"/>
</dbReference>
<dbReference type="Gene3D" id="3.90.1510.10">
    <property type="entry name" value="Glycerate kinase, domain 2"/>
    <property type="match status" value="2"/>
</dbReference>
<name>A0A1G9EFI2_ACTMZ</name>
<keyword evidence="1 2" id="KW-0418">Kinase</keyword>
<accession>A0A1G9EFI2</accession>